<evidence type="ECO:0000313" key="3">
    <source>
        <dbReference type="Proteomes" id="UP000318307"/>
    </source>
</evidence>
<protein>
    <submittedName>
        <fullName evidence="2">Uncharacterized protein</fullName>
    </submittedName>
</protein>
<evidence type="ECO:0000313" key="2">
    <source>
        <dbReference type="EMBL" id="TWI70319.1"/>
    </source>
</evidence>
<keyword evidence="3" id="KW-1185">Reference proteome</keyword>
<comment type="caution">
    <text evidence="2">The sequence shown here is derived from an EMBL/GenBank/DDBJ whole genome shotgun (WGS) entry which is preliminary data.</text>
</comment>
<evidence type="ECO:0000256" key="1">
    <source>
        <dbReference type="SAM" id="Phobius"/>
    </source>
</evidence>
<name>A0A562RMT0_9BACT</name>
<dbReference type="EMBL" id="VLLC01000018">
    <property type="protein sequence ID" value="TWI70319.1"/>
    <property type="molecule type" value="Genomic_DNA"/>
</dbReference>
<keyword evidence="1" id="KW-0472">Membrane</keyword>
<proteinExistence type="predicted"/>
<sequence>MGILRFCWFQVGVDYGYLFLLYLFYLIMFLNTSHFFPGVFQIPECEGDIVFPGLLHAVIDSRGLSA</sequence>
<dbReference type="AlphaFoldDB" id="A0A562RMT0"/>
<gene>
    <name evidence="2" type="ORF">LZ24_02329</name>
</gene>
<reference evidence="2 3" key="1">
    <citation type="submission" date="2019-07" db="EMBL/GenBank/DDBJ databases">
        <title>Genome sequencing of 100 strains of the haloalkaliphilic chemolithoautotrophic sulfur-oxidizing bacterium Thioalkalivibrio.</title>
        <authorList>
            <person name="Muyzer G."/>
        </authorList>
    </citation>
    <scope>NUCLEOTIDE SEQUENCE [LARGE SCALE GENOMIC DNA]</scope>
    <source>
        <strain evidence="2 3">ASO4-4</strain>
    </source>
</reference>
<organism evidence="2 3">
    <name type="scientific">Desulfobotulus alkaliphilus</name>
    <dbReference type="NCBI Taxonomy" id="622671"/>
    <lineage>
        <taxon>Bacteria</taxon>
        <taxon>Pseudomonadati</taxon>
        <taxon>Thermodesulfobacteriota</taxon>
        <taxon>Desulfobacteria</taxon>
        <taxon>Desulfobacterales</taxon>
        <taxon>Desulfobacteraceae</taxon>
        <taxon>Desulfobotulus</taxon>
    </lineage>
</organism>
<feature type="transmembrane region" description="Helical" evidence="1">
    <location>
        <begin position="12"/>
        <end position="30"/>
    </location>
</feature>
<dbReference type="Proteomes" id="UP000318307">
    <property type="component" value="Unassembled WGS sequence"/>
</dbReference>
<accession>A0A562RMT0</accession>
<keyword evidence="1" id="KW-1133">Transmembrane helix</keyword>
<keyword evidence="1" id="KW-0812">Transmembrane</keyword>